<protein>
    <submittedName>
        <fullName evidence="1 3">Uncharacterized protein</fullName>
    </submittedName>
</protein>
<sequence length="90" mass="9917">MWVSKTCHSQRRSKKVVNMETEADNLANTEYRDRGYLNLGQSTKGSLDLFIQVPLLKANKSCGVVILTPIEGSVCLSAHPSSLVRASPRN</sequence>
<accession>A0A0R3SZ72</accession>
<dbReference type="WBParaSite" id="HDID_0001106801-mRNA-1">
    <property type="protein sequence ID" value="HDID_0001106801-mRNA-1"/>
    <property type="gene ID" value="HDID_0001106801"/>
</dbReference>
<evidence type="ECO:0000313" key="3">
    <source>
        <dbReference type="WBParaSite" id="HDID_0001106801-mRNA-1"/>
    </source>
</evidence>
<dbReference type="AlphaFoldDB" id="A0A0R3SZ72"/>
<gene>
    <name evidence="1" type="ORF">HDID_LOCUS11065</name>
</gene>
<organism evidence="3">
    <name type="scientific">Hymenolepis diminuta</name>
    <name type="common">Rat tapeworm</name>
    <dbReference type="NCBI Taxonomy" id="6216"/>
    <lineage>
        <taxon>Eukaryota</taxon>
        <taxon>Metazoa</taxon>
        <taxon>Spiralia</taxon>
        <taxon>Lophotrochozoa</taxon>
        <taxon>Platyhelminthes</taxon>
        <taxon>Cestoda</taxon>
        <taxon>Eucestoda</taxon>
        <taxon>Cyclophyllidea</taxon>
        <taxon>Hymenolepididae</taxon>
        <taxon>Hymenolepis</taxon>
    </lineage>
</organism>
<dbReference type="Proteomes" id="UP000274504">
    <property type="component" value="Unassembled WGS sequence"/>
</dbReference>
<dbReference type="EMBL" id="UYSG01012404">
    <property type="protein sequence ID" value="VDL64717.1"/>
    <property type="molecule type" value="Genomic_DNA"/>
</dbReference>
<reference evidence="1 2" key="2">
    <citation type="submission" date="2018-11" db="EMBL/GenBank/DDBJ databases">
        <authorList>
            <consortium name="Pathogen Informatics"/>
        </authorList>
    </citation>
    <scope>NUCLEOTIDE SEQUENCE [LARGE SCALE GENOMIC DNA]</scope>
</reference>
<proteinExistence type="predicted"/>
<evidence type="ECO:0000313" key="1">
    <source>
        <dbReference type="EMBL" id="VDL64717.1"/>
    </source>
</evidence>
<reference evidence="3" key="1">
    <citation type="submission" date="2017-02" db="UniProtKB">
        <authorList>
            <consortium name="WormBaseParasite"/>
        </authorList>
    </citation>
    <scope>IDENTIFICATION</scope>
</reference>
<evidence type="ECO:0000313" key="2">
    <source>
        <dbReference type="Proteomes" id="UP000274504"/>
    </source>
</evidence>
<name>A0A0R3SZ72_HYMDI</name>